<dbReference type="InterPro" id="IPR005495">
    <property type="entry name" value="LptG/LptF_permease"/>
</dbReference>
<dbReference type="NCBIfam" id="TIGR04407">
    <property type="entry name" value="LptF_YjgP"/>
    <property type="match status" value="1"/>
</dbReference>
<feature type="transmembrane region" description="Helical" evidence="6">
    <location>
        <begin position="273"/>
        <end position="292"/>
    </location>
</feature>
<dbReference type="Pfam" id="PF03739">
    <property type="entry name" value="LptF_LptG"/>
    <property type="match status" value="1"/>
</dbReference>
<dbReference type="EMBL" id="FOBO01000013">
    <property type="protein sequence ID" value="SEN17937.1"/>
    <property type="molecule type" value="Genomic_DNA"/>
</dbReference>
<organism evidence="7 8">
    <name type="scientific">Roseovarius tolerans</name>
    <dbReference type="NCBI Taxonomy" id="74031"/>
    <lineage>
        <taxon>Bacteria</taxon>
        <taxon>Pseudomonadati</taxon>
        <taxon>Pseudomonadota</taxon>
        <taxon>Alphaproteobacteria</taxon>
        <taxon>Rhodobacterales</taxon>
        <taxon>Roseobacteraceae</taxon>
        <taxon>Roseovarius</taxon>
    </lineage>
</organism>
<gene>
    <name evidence="7" type="ORF">SAMN04488077_11320</name>
</gene>
<dbReference type="RefSeq" id="WP_074787181.1">
    <property type="nucleotide sequence ID" value="NZ_FOBO01000013.1"/>
</dbReference>
<name>A0A1H8EGF6_9RHOB</name>
<keyword evidence="5 6" id="KW-0472">Membrane</keyword>
<feature type="transmembrane region" description="Helical" evidence="6">
    <location>
        <begin position="92"/>
        <end position="115"/>
    </location>
</feature>
<comment type="subcellular location">
    <subcellularLocation>
        <location evidence="1">Cell membrane</location>
        <topology evidence="1">Multi-pass membrane protein</topology>
    </subcellularLocation>
</comment>
<dbReference type="GO" id="GO:0015920">
    <property type="term" value="P:lipopolysaccharide transport"/>
    <property type="evidence" value="ECO:0007669"/>
    <property type="project" value="TreeGrafter"/>
</dbReference>
<dbReference type="Proteomes" id="UP000182160">
    <property type="component" value="Unassembled WGS sequence"/>
</dbReference>
<keyword evidence="2" id="KW-1003">Cell membrane</keyword>
<protein>
    <submittedName>
        <fullName evidence="7">Lipopolysaccharide export system permease protein</fullName>
    </submittedName>
</protein>
<dbReference type="PANTHER" id="PTHR33529">
    <property type="entry name" value="SLR0882 PROTEIN-RELATED"/>
    <property type="match status" value="1"/>
</dbReference>
<sequence>MLSQFMVLFGFFALVLVSIFWINKAVRMFDRLIGDGQPAWVFLEFTALTLPGVIGVVLPIAAFAAAVYVVHRLSAESELTVMQAMGYSPLRLIRPVLVFGVIIALMMSILAHLLIPNSLSQLRLRQDEVSRNISAKLLTEGEFLHPAPGITFYIREITPEGELRDVFLSDRRDPESAVTYTSSRAYLVQEAGGTRLVMVAGLAQNIRREGNRLFTTHFDDFSYDISALVSNDAINLNKVAFASTLDMLLAPAAVAERTGTELGLVMSELHGRITDALMCIVAALVGFCTLLVGGYSRFGVWRQVLTAFGLLVTIKIVESAVVAPVLVNAALWPLLYLPILLGGAVSIGMLGLAVYPGVLRRLTGRMRPRATGAGA</sequence>
<reference evidence="7 8" key="1">
    <citation type="submission" date="2016-10" db="EMBL/GenBank/DDBJ databases">
        <authorList>
            <person name="de Groot N.N."/>
        </authorList>
    </citation>
    <scope>NUCLEOTIDE SEQUENCE [LARGE SCALE GENOMIC DNA]</scope>
    <source>
        <strain evidence="7 8">DSM 11457</strain>
    </source>
</reference>
<evidence type="ECO:0000313" key="8">
    <source>
        <dbReference type="Proteomes" id="UP000182160"/>
    </source>
</evidence>
<accession>A0A1H8EGF6</accession>
<evidence type="ECO:0000313" key="7">
    <source>
        <dbReference type="EMBL" id="SEN17937.1"/>
    </source>
</evidence>
<proteinExistence type="predicted"/>
<feature type="transmembrane region" description="Helical" evidence="6">
    <location>
        <begin position="42"/>
        <end position="71"/>
    </location>
</feature>
<evidence type="ECO:0000256" key="3">
    <source>
        <dbReference type="ARBA" id="ARBA00022692"/>
    </source>
</evidence>
<feature type="transmembrane region" description="Helical" evidence="6">
    <location>
        <begin position="5"/>
        <end position="22"/>
    </location>
</feature>
<evidence type="ECO:0000256" key="6">
    <source>
        <dbReference type="SAM" id="Phobius"/>
    </source>
</evidence>
<dbReference type="AlphaFoldDB" id="A0A1H8EGF6"/>
<feature type="transmembrane region" description="Helical" evidence="6">
    <location>
        <begin position="304"/>
        <end position="327"/>
    </location>
</feature>
<evidence type="ECO:0000256" key="2">
    <source>
        <dbReference type="ARBA" id="ARBA00022475"/>
    </source>
</evidence>
<keyword evidence="3 6" id="KW-0812">Transmembrane</keyword>
<dbReference type="InterPro" id="IPR030922">
    <property type="entry name" value="LptF"/>
</dbReference>
<evidence type="ECO:0000256" key="1">
    <source>
        <dbReference type="ARBA" id="ARBA00004651"/>
    </source>
</evidence>
<dbReference type="GO" id="GO:0043190">
    <property type="term" value="C:ATP-binding cassette (ABC) transporter complex"/>
    <property type="evidence" value="ECO:0007669"/>
    <property type="project" value="InterPro"/>
</dbReference>
<dbReference type="GO" id="GO:0055085">
    <property type="term" value="P:transmembrane transport"/>
    <property type="evidence" value="ECO:0007669"/>
    <property type="project" value="InterPro"/>
</dbReference>
<evidence type="ECO:0000256" key="4">
    <source>
        <dbReference type="ARBA" id="ARBA00022989"/>
    </source>
</evidence>
<dbReference type="PANTHER" id="PTHR33529:SF6">
    <property type="entry name" value="YJGP_YJGQ FAMILY PERMEASE"/>
    <property type="match status" value="1"/>
</dbReference>
<feature type="transmembrane region" description="Helical" evidence="6">
    <location>
        <begin position="333"/>
        <end position="359"/>
    </location>
</feature>
<evidence type="ECO:0000256" key="5">
    <source>
        <dbReference type="ARBA" id="ARBA00023136"/>
    </source>
</evidence>
<keyword evidence="4 6" id="KW-1133">Transmembrane helix</keyword>